<dbReference type="InterPro" id="IPR002092">
    <property type="entry name" value="DNA-dir_Rpol_phage-type"/>
</dbReference>
<dbReference type="SMART" id="SM01311">
    <property type="entry name" value="RPOL_N"/>
    <property type="match status" value="1"/>
</dbReference>
<feature type="region of interest" description="Disordered" evidence="12">
    <location>
        <begin position="1"/>
        <end position="26"/>
    </location>
</feature>
<keyword evidence="4 10" id="KW-0808">Transferase</keyword>
<comment type="similarity">
    <text evidence="2 10">Belongs to the phage and mitochondrial RNA polymerase family.</text>
</comment>
<evidence type="ECO:0000256" key="6">
    <source>
        <dbReference type="ARBA" id="ARBA00022946"/>
    </source>
</evidence>
<dbReference type="Gene3D" id="1.10.287.280">
    <property type="match status" value="1"/>
</dbReference>
<name>A0A0L0T676_ALLM3</name>
<dbReference type="Gene3D" id="1.10.150.20">
    <property type="entry name" value="5' to 3' exonuclease, C-terminal subdomain"/>
    <property type="match status" value="1"/>
</dbReference>
<reference evidence="15" key="2">
    <citation type="submission" date="2009-11" db="EMBL/GenBank/DDBJ databases">
        <title>The Genome Sequence of Allomyces macrogynus strain ATCC 38327.</title>
        <authorList>
            <consortium name="The Broad Institute Genome Sequencing Platform"/>
            <person name="Russ C."/>
            <person name="Cuomo C."/>
            <person name="Shea T."/>
            <person name="Young S.K."/>
            <person name="Zeng Q."/>
            <person name="Koehrsen M."/>
            <person name="Haas B."/>
            <person name="Borodovsky M."/>
            <person name="Guigo R."/>
            <person name="Alvarado L."/>
            <person name="Berlin A."/>
            <person name="Borenstein D."/>
            <person name="Chen Z."/>
            <person name="Engels R."/>
            <person name="Freedman E."/>
            <person name="Gellesch M."/>
            <person name="Goldberg J."/>
            <person name="Griggs A."/>
            <person name="Gujja S."/>
            <person name="Heiman D."/>
            <person name="Hepburn T."/>
            <person name="Howarth C."/>
            <person name="Jen D."/>
            <person name="Larson L."/>
            <person name="Lewis B."/>
            <person name="Mehta T."/>
            <person name="Park D."/>
            <person name="Pearson M."/>
            <person name="Roberts A."/>
            <person name="Saif S."/>
            <person name="Shenoy N."/>
            <person name="Sisk P."/>
            <person name="Stolte C."/>
            <person name="Sykes S."/>
            <person name="Walk T."/>
            <person name="White J."/>
            <person name="Yandava C."/>
            <person name="Burger G."/>
            <person name="Gray M.W."/>
            <person name="Holland P.W.H."/>
            <person name="King N."/>
            <person name="Lang F.B.F."/>
            <person name="Roger A.J."/>
            <person name="Ruiz-Trillo I."/>
            <person name="Lander E."/>
            <person name="Nusbaum C."/>
        </authorList>
    </citation>
    <scope>NUCLEOTIDE SEQUENCE [LARGE SCALE GENOMIC DNA]</scope>
    <source>
        <strain evidence="15">ATCC 38327</strain>
    </source>
</reference>
<dbReference type="GO" id="GO:0034245">
    <property type="term" value="C:mitochondrial DNA-directed RNA polymerase complex"/>
    <property type="evidence" value="ECO:0007669"/>
    <property type="project" value="TreeGrafter"/>
</dbReference>
<dbReference type="Proteomes" id="UP000054350">
    <property type="component" value="Unassembled WGS sequence"/>
</dbReference>
<dbReference type="FunFam" id="1.10.150.20:FF:000041">
    <property type="entry name" value="DNA-directed RNA polymerase"/>
    <property type="match status" value="1"/>
</dbReference>
<dbReference type="eggNOG" id="KOG1038">
    <property type="taxonomic scope" value="Eukaryota"/>
</dbReference>
<dbReference type="GO" id="GO:0003899">
    <property type="term" value="F:DNA-directed RNA polymerase activity"/>
    <property type="evidence" value="ECO:0007669"/>
    <property type="project" value="UniProtKB-EC"/>
</dbReference>
<dbReference type="InterPro" id="IPR037159">
    <property type="entry name" value="RNA_POL_N_sf"/>
</dbReference>
<proteinExistence type="inferred from homology"/>
<evidence type="ECO:0000256" key="4">
    <source>
        <dbReference type="ARBA" id="ARBA00022679"/>
    </source>
</evidence>
<dbReference type="OrthoDB" id="276422at2759"/>
<evidence type="ECO:0000256" key="10">
    <source>
        <dbReference type="RuleBase" id="RU003805"/>
    </source>
</evidence>
<dbReference type="InterPro" id="IPR029262">
    <property type="entry name" value="RPOL_N"/>
</dbReference>
<dbReference type="Pfam" id="PF14700">
    <property type="entry name" value="RPOL_N"/>
    <property type="match status" value="1"/>
</dbReference>
<dbReference type="STRING" id="578462.A0A0L0T676"/>
<evidence type="ECO:0000256" key="2">
    <source>
        <dbReference type="ARBA" id="ARBA00009493"/>
    </source>
</evidence>
<evidence type="ECO:0000256" key="12">
    <source>
        <dbReference type="SAM" id="MobiDB-lite"/>
    </source>
</evidence>
<keyword evidence="7" id="KW-0496">Mitochondrion</keyword>
<evidence type="ECO:0000256" key="9">
    <source>
        <dbReference type="ARBA" id="ARBA00048552"/>
    </source>
</evidence>
<keyword evidence="6" id="KW-0809">Transit peptide</keyword>
<evidence type="ECO:0000256" key="3">
    <source>
        <dbReference type="ARBA" id="ARBA00022478"/>
    </source>
</evidence>
<reference evidence="14 15" key="1">
    <citation type="submission" date="2009-11" db="EMBL/GenBank/DDBJ databases">
        <title>Annotation of Allomyces macrogynus ATCC 38327.</title>
        <authorList>
            <consortium name="The Broad Institute Genome Sequencing Platform"/>
            <person name="Russ C."/>
            <person name="Cuomo C."/>
            <person name="Burger G."/>
            <person name="Gray M.W."/>
            <person name="Holland P.W.H."/>
            <person name="King N."/>
            <person name="Lang F.B.F."/>
            <person name="Roger A.J."/>
            <person name="Ruiz-Trillo I."/>
            <person name="Young S.K."/>
            <person name="Zeng Q."/>
            <person name="Gargeya S."/>
            <person name="Fitzgerald M."/>
            <person name="Haas B."/>
            <person name="Abouelleil A."/>
            <person name="Alvarado L."/>
            <person name="Arachchi H.M."/>
            <person name="Berlin A."/>
            <person name="Chapman S.B."/>
            <person name="Gearin G."/>
            <person name="Goldberg J."/>
            <person name="Griggs A."/>
            <person name="Gujja S."/>
            <person name="Hansen M."/>
            <person name="Heiman D."/>
            <person name="Howarth C."/>
            <person name="Larimer J."/>
            <person name="Lui A."/>
            <person name="MacDonald P.J.P."/>
            <person name="McCowen C."/>
            <person name="Montmayeur A."/>
            <person name="Murphy C."/>
            <person name="Neiman D."/>
            <person name="Pearson M."/>
            <person name="Priest M."/>
            <person name="Roberts A."/>
            <person name="Saif S."/>
            <person name="Shea T."/>
            <person name="Sisk P."/>
            <person name="Stolte C."/>
            <person name="Sykes S."/>
            <person name="Wortman J."/>
            <person name="Nusbaum C."/>
            <person name="Birren B."/>
        </authorList>
    </citation>
    <scope>NUCLEOTIDE SEQUENCE [LARGE SCALE GENOMIC DNA]</scope>
    <source>
        <strain evidence="14 15">ATCC 38327</strain>
    </source>
</reference>
<dbReference type="PANTHER" id="PTHR10102">
    <property type="entry name" value="DNA-DIRECTED RNA POLYMERASE, MITOCHONDRIAL"/>
    <property type="match status" value="1"/>
</dbReference>
<dbReference type="SUPFAM" id="SSF56672">
    <property type="entry name" value="DNA/RNA polymerases"/>
    <property type="match status" value="1"/>
</dbReference>
<evidence type="ECO:0000313" key="15">
    <source>
        <dbReference type="Proteomes" id="UP000054350"/>
    </source>
</evidence>
<evidence type="ECO:0000256" key="11">
    <source>
        <dbReference type="SAM" id="Coils"/>
    </source>
</evidence>
<sequence length="1472" mass="162724">MAWTSTTTPHQQPEFDHNTDVDPLSNCRPLEPHRTCHPPARRCFPHTDPLLSTIHPIPICCTARSLNHRPRPTMMLRAATGLRAARLRRGSPASPLVLPHPPRPSSRSLPFASSAFSTSPVHCNPPATVIDDGMGATPSMVPPPTGMPAAATESMTARLDSTRVLLQHVNAHKASSVAADARIAPSAVPSAAAPAASATATARPPAAQPTPATAPASPLAPLDPIILPPLLAGSKKKKAPGGHPYSLLVFQEYLAVLHALVKARQMDRAEKIFAHLAKKNPAEMRQVMDTAVYNVLIEGWMDCVRPPVTATDTDADADGEKVPADKVRAQTGALRSGLMWFLRMKGESVVPNATTWALVLRGLLRAHELQLVALYLAEARKASKATADDVLFGQIMAHAHLTTGLDEPLVPMWHAVLNKSGIRLPQRNAVGMIPDLVARAAGAEALAATPTAKETVREELAAVSSAVLTEATKHVLEADRQNLPHALPVGSMGLDLLKRNLSVMQDQIGSSEFSKYARQLKLEEEAYNAALDRLREENKQMADMPLIRNATLKRYMWDWHGKLTTAIDEELAAINGMDSPVSKATEVRDERELYGPLLTQLSAEKLAMITIVEMLRLHVPSQAQTSDENETQINDVTKVNRAVITIGAAIESEINAQELRSRMKAKGSGGAIQDWTASYLDERLFSSPRLFNMTVRKLYAQMQEQNDAMLGDGIDESKAPDGLSSGMWLHKWPQSTRAKVGSVLVSMLLKVAEIEREVTDPTTGATTVEKVPAFHHTYTFHQGKLLGVIKYHATVSEMLSRDPVKNTLSPKLLPMLVKPRPWLTYMSGGYLTSRSPCMRIKDGNPEQLAYLRASAKNNRLNYILASLDVLGSTPWRINEQVFKVVLQVWNEGKAIADLPPHVGDELKNKMIPKEPESKDPVVRREYLKKLEEANTFIRNAYSLRCDTNYKVEVARTFLGENLYFPHNIDFRGRAYPMPVHLNHISSDLCRGLLTFAERRPLGARGWFWLKVHMASLHGYDKQSFTAREQWVMDNIDNIYDSADNPLDGKKWWLKADDPWQCLATCYEITAAMRSGNPETYPSSLPVHQDGTCNGLQHYAALGGDVLGAEQVNLIKGDRPADVYTAVAMQVAELVAKDAANPKCKEQHLAQLLDGHVSRKVVKQTVMTNVYGVTFIGARQQIQNRLKELKEFNSDQTYTLAAYLARKVFLSIGKIFHGAQRIQDWLNESARLISKSVPAQYVETNPAAMSSVIWTTPLGLTCVQPYRKVLKTQVKTDLQTIMLADPNNPAPVNVMKQRSAFPPNFIHSLDASHMMMTAIKCHQQGLTFASVHDSYWTHACDVDAMNEVIRDQFIQLHSQPIMDNLVREFQLRYKGYMIPAKALEKKAAKQPAGGAAASVDEDGNEVEVEVEVETDGAATEAAEEAVDEAPKRRTRRKKGDPRPDEWVPLVLPLLPPRGSFDVKSVKESDYFFH</sequence>
<organism evidence="14 15">
    <name type="scientific">Allomyces macrogynus (strain ATCC 38327)</name>
    <name type="common">Allomyces javanicus var. macrogynus</name>
    <dbReference type="NCBI Taxonomy" id="578462"/>
    <lineage>
        <taxon>Eukaryota</taxon>
        <taxon>Fungi</taxon>
        <taxon>Fungi incertae sedis</taxon>
        <taxon>Blastocladiomycota</taxon>
        <taxon>Blastocladiomycetes</taxon>
        <taxon>Blastocladiales</taxon>
        <taxon>Blastocladiaceae</taxon>
        <taxon>Allomyces</taxon>
    </lineage>
</organism>
<evidence type="ECO:0000256" key="7">
    <source>
        <dbReference type="ARBA" id="ARBA00023128"/>
    </source>
</evidence>
<comment type="catalytic activity">
    <reaction evidence="9 10">
        <text>RNA(n) + a ribonucleoside 5'-triphosphate = RNA(n+1) + diphosphate</text>
        <dbReference type="Rhea" id="RHEA:21248"/>
        <dbReference type="Rhea" id="RHEA-COMP:14527"/>
        <dbReference type="Rhea" id="RHEA-COMP:17342"/>
        <dbReference type="ChEBI" id="CHEBI:33019"/>
        <dbReference type="ChEBI" id="CHEBI:61557"/>
        <dbReference type="ChEBI" id="CHEBI:140395"/>
        <dbReference type="EC" id="2.7.7.6"/>
    </reaction>
</comment>
<dbReference type="VEuPathDB" id="FungiDB:AMAG_15029"/>
<feature type="region of interest" description="Disordered" evidence="12">
    <location>
        <begin position="1410"/>
        <end position="1460"/>
    </location>
</feature>
<dbReference type="EC" id="2.7.7.6" evidence="10"/>
<keyword evidence="3 10" id="KW-0240">DNA-directed RNA polymerase</keyword>
<dbReference type="InterPro" id="IPR043502">
    <property type="entry name" value="DNA/RNA_pol_sf"/>
</dbReference>
<dbReference type="GO" id="GO:0001018">
    <property type="term" value="F:mitochondrial promoter sequence-specific DNA binding"/>
    <property type="evidence" value="ECO:0007669"/>
    <property type="project" value="TreeGrafter"/>
</dbReference>
<feature type="compositionally biased region" description="Low complexity" evidence="12">
    <location>
        <begin position="105"/>
        <end position="116"/>
    </location>
</feature>
<evidence type="ECO:0000256" key="5">
    <source>
        <dbReference type="ARBA" id="ARBA00022695"/>
    </source>
</evidence>
<dbReference type="Gene3D" id="1.25.40.10">
    <property type="entry name" value="Tetratricopeptide repeat domain"/>
    <property type="match status" value="1"/>
</dbReference>
<feature type="non-terminal residue" evidence="14">
    <location>
        <position position="1"/>
    </location>
</feature>
<dbReference type="PROSITE" id="PS00900">
    <property type="entry name" value="RNA_POL_PHAGE_1"/>
    <property type="match status" value="1"/>
</dbReference>
<keyword evidence="5 10" id="KW-0548">Nucleotidyltransferase</keyword>
<dbReference type="PROSITE" id="PS00489">
    <property type="entry name" value="RNA_POL_PHAGE_2"/>
    <property type="match status" value="1"/>
</dbReference>
<evidence type="ECO:0000256" key="8">
    <source>
        <dbReference type="ARBA" id="ARBA00023163"/>
    </source>
</evidence>
<evidence type="ECO:0000313" key="14">
    <source>
        <dbReference type="EMBL" id="KNE70039.1"/>
    </source>
</evidence>
<gene>
    <name evidence="14" type="ORF">AMAG_15029</name>
</gene>
<keyword evidence="8 10" id="KW-0804">Transcription</keyword>
<dbReference type="PANTHER" id="PTHR10102:SF0">
    <property type="entry name" value="DNA-DIRECTED RNA POLYMERASE, MITOCHONDRIAL"/>
    <property type="match status" value="1"/>
</dbReference>
<dbReference type="FunFam" id="1.10.287.280:FF:000001">
    <property type="entry name" value="DNA-directed RNA polymerase"/>
    <property type="match status" value="1"/>
</dbReference>
<dbReference type="EMBL" id="GG745364">
    <property type="protein sequence ID" value="KNE70039.1"/>
    <property type="molecule type" value="Genomic_DNA"/>
</dbReference>
<accession>A0A0L0T676</accession>
<dbReference type="Gene3D" id="1.10.1320.10">
    <property type="entry name" value="DNA-directed RNA polymerase, N-terminal domain"/>
    <property type="match status" value="1"/>
</dbReference>
<feature type="coiled-coil region" evidence="11">
    <location>
        <begin position="517"/>
        <end position="544"/>
    </location>
</feature>
<feature type="region of interest" description="Disordered" evidence="12">
    <location>
        <begin position="92"/>
        <end position="116"/>
    </location>
</feature>
<evidence type="ECO:0000256" key="1">
    <source>
        <dbReference type="ARBA" id="ARBA00004173"/>
    </source>
</evidence>
<keyword evidence="15" id="KW-1185">Reference proteome</keyword>
<comment type="function">
    <text evidence="10">DNA-dependent RNA polymerase catalyzes the transcription of DNA into RNA using the four ribonucleoside triphosphates as substrates.</text>
</comment>
<protein>
    <recommendedName>
        <fullName evidence="10">DNA-directed RNA polymerase</fullName>
        <ecNumber evidence="10">2.7.7.6</ecNumber>
    </recommendedName>
</protein>
<dbReference type="Pfam" id="PF00940">
    <property type="entry name" value="RNA_pol"/>
    <property type="match status" value="1"/>
</dbReference>
<dbReference type="GO" id="GO:0006390">
    <property type="term" value="P:mitochondrial transcription"/>
    <property type="evidence" value="ECO:0007669"/>
    <property type="project" value="TreeGrafter"/>
</dbReference>
<keyword evidence="11" id="KW-0175">Coiled coil</keyword>
<dbReference type="OMA" id="KWFEVDM"/>
<feature type="region of interest" description="Disordered" evidence="12">
    <location>
        <begin position="195"/>
        <end position="220"/>
    </location>
</feature>
<dbReference type="InterPro" id="IPR011990">
    <property type="entry name" value="TPR-like_helical_dom_sf"/>
</dbReference>
<comment type="subcellular location">
    <subcellularLocation>
        <location evidence="1">Mitochondrion</location>
    </subcellularLocation>
</comment>
<feature type="compositionally biased region" description="Polar residues" evidence="12">
    <location>
        <begin position="1"/>
        <end position="11"/>
    </location>
</feature>
<dbReference type="InterPro" id="IPR046950">
    <property type="entry name" value="DNA-dir_Rpol_C_phage-type"/>
</dbReference>
<evidence type="ECO:0000259" key="13">
    <source>
        <dbReference type="SMART" id="SM01311"/>
    </source>
</evidence>
<feature type="domain" description="DNA-directed RNA polymerase N-terminal" evidence="13">
    <location>
        <begin position="517"/>
        <end position="872"/>
    </location>
</feature>